<gene>
    <name evidence="1" type="ORF">L3081_08580</name>
</gene>
<dbReference type="EMBL" id="JAKKSL010000001">
    <property type="protein sequence ID" value="MCI2283445.1"/>
    <property type="molecule type" value="Genomic_DNA"/>
</dbReference>
<name>A0ABS9WZM0_9GAMM</name>
<proteinExistence type="predicted"/>
<keyword evidence="2" id="KW-1185">Reference proteome</keyword>
<evidence type="ECO:0000313" key="2">
    <source>
        <dbReference type="Proteomes" id="UP001139646"/>
    </source>
</evidence>
<accession>A0ABS9WZM0</accession>
<dbReference type="Proteomes" id="UP001139646">
    <property type="component" value="Unassembled WGS sequence"/>
</dbReference>
<dbReference type="RefSeq" id="WP_242284911.1">
    <property type="nucleotide sequence ID" value="NZ_JAKKSL010000001.1"/>
</dbReference>
<reference evidence="1" key="1">
    <citation type="submission" date="2022-01" db="EMBL/GenBank/DDBJ databases">
        <title>Colwellia maritima, isolated from seawater.</title>
        <authorList>
            <person name="Kristyanto S."/>
            <person name="Jung J."/>
            <person name="Jeon C.O."/>
        </authorList>
    </citation>
    <scope>NUCLEOTIDE SEQUENCE</scope>
    <source>
        <strain evidence="1">MSW7</strain>
    </source>
</reference>
<sequence>MVQYVLESQCIGLGYKVYINGVPVSEGDDGSRSVQQSKISQWLINGSNRVDVELYKLTDESKIVTSDFKVTLLKGELGKEPGTEGVLLDYSWDEQISPISITNSIVKSFEFEVIGLPTDWLWLSANTAEISHSDKIEIVKLLKLIYLLFKSTDIPNIMKFLQIKHREIASAMGITQSQIEQGLAMHLKNIWSDPEWKILTVNWENLLITPLSNNRLYSIKTYEKGSIIQIETPNKKYMLDLIISKVLWSLDYC</sequence>
<organism evidence="1 2">
    <name type="scientific">Colwellia maritima</name>
    <dbReference type="NCBI Taxonomy" id="2912588"/>
    <lineage>
        <taxon>Bacteria</taxon>
        <taxon>Pseudomonadati</taxon>
        <taxon>Pseudomonadota</taxon>
        <taxon>Gammaproteobacteria</taxon>
        <taxon>Alteromonadales</taxon>
        <taxon>Colwelliaceae</taxon>
        <taxon>Colwellia</taxon>
    </lineage>
</organism>
<evidence type="ECO:0000313" key="1">
    <source>
        <dbReference type="EMBL" id="MCI2283445.1"/>
    </source>
</evidence>
<comment type="caution">
    <text evidence="1">The sequence shown here is derived from an EMBL/GenBank/DDBJ whole genome shotgun (WGS) entry which is preliminary data.</text>
</comment>
<protein>
    <submittedName>
        <fullName evidence="1">Uncharacterized protein</fullName>
    </submittedName>
</protein>